<feature type="region of interest" description="Disordered" evidence="1">
    <location>
        <begin position="119"/>
        <end position="157"/>
    </location>
</feature>
<feature type="compositionally biased region" description="Low complexity" evidence="1">
    <location>
        <begin position="120"/>
        <end position="130"/>
    </location>
</feature>
<proteinExistence type="predicted"/>
<sequence>MTAPRETAVTLVSRAKIDGRWRQPGDRLSVDPTTAAELQAMDAVLEGEAPVTDATDAEVAIMAQTIADAAVKAAVAAATADLQAERDEWRQRAEDAEGETRSLQAQLFELEAEIAELQDAAKQGAASEQAAKQDKGQAGEPPAAKPASKKAAAAPKN</sequence>
<protein>
    <submittedName>
        <fullName evidence="2">Uncharacterized protein</fullName>
    </submittedName>
</protein>
<accession>A0A926GEA4</accession>
<reference evidence="2" key="1">
    <citation type="submission" date="2020-08" db="EMBL/GenBank/DDBJ databases">
        <title>Paracoccus amoyensis sp. nov., isolated from the surface seawater at coast of Xiamen, Fujian.</title>
        <authorList>
            <person name="Lyu L."/>
        </authorList>
    </citation>
    <scope>NUCLEOTIDE SEQUENCE</scope>
    <source>
        <strain evidence="2">11-3</strain>
    </source>
</reference>
<dbReference type="RefSeq" id="WP_187793191.1">
    <property type="nucleotide sequence ID" value="NZ_JACOQL010000002.1"/>
</dbReference>
<dbReference type="Proteomes" id="UP000608594">
    <property type="component" value="Unassembled WGS sequence"/>
</dbReference>
<feature type="compositionally biased region" description="Low complexity" evidence="1">
    <location>
        <begin position="141"/>
        <end position="157"/>
    </location>
</feature>
<gene>
    <name evidence="2" type="ORF">H4P12_08430</name>
</gene>
<evidence type="ECO:0000313" key="2">
    <source>
        <dbReference type="EMBL" id="MBC9246737.1"/>
    </source>
</evidence>
<name>A0A926GEA4_9RHOB</name>
<comment type="caution">
    <text evidence="2">The sequence shown here is derived from an EMBL/GenBank/DDBJ whole genome shotgun (WGS) entry which is preliminary data.</text>
</comment>
<dbReference type="AlphaFoldDB" id="A0A926GEA4"/>
<keyword evidence="3" id="KW-1185">Reference proteome</keyword>
<evidence type="ECO:0000256" key="1">
    <source>
        <dbReference type="SAM" id="MobiDB-lite"/>
    </source>
</evidence>
<dbReference type="EMBL" id="JACOQL010000002">
    <property type="protein sequence ID" value="MBC9246737.1"/>
    <property type="molecule type" value="Genomic_DNA"/>
</dbReference>
<organism evidence="2 3">
    <name type="scientific">Paracoccus amoyensis</name>
    <dbReference type="NCBI Taxonomy" id="2760093"/>
    <lineage>
        <taxon>Bacteria</taxon>
        <taxon>Pseudomonadati</taxon>
        <taxon>Pseudomonadota</taxon>
        <taxon>Alphaproteobacteria</taxon>
        <taxon>Rhodobacterales</taxon>
        <taxon>Paracoccaceae</taxon>
        <taxon>Paracoccus</taxon>
    </lineage>
</organism>
<evidence type="ECO:0000313" key="3">
    <source>
        <dbReference type="Proteomes" id="UP000608594"/>
    </source>
</evidence>